<reference evidence="4 5" key="1">
    <citation type="submission" date="2019-02" db="EMBL/GenBank/DDBJ databases">
        <authorList>
            <person name="Sun L."/>
            <person name="Pan D."/>
            <person name="Wu X."/>
        </authorList>
    </citation>
    <scope>NUCLEOTIDE SEQUENCE [LARGE SCALE GENOMIC DNA]</scope>
    <source>
        <strain evidence="4 5">JW-1</strain>
    </source>
</reference>
<dbReference type="EMBL" id="CP035806">
    <property type="protein sequence ID" value="QBE48277.1"/>
    <property type="molecule type" value="Genomic_DNA"/>
</dbReference>
<dbReference type="CDD" id="cd12797">
    <property type="entry name" value="M23_peptidase"/>
    <property type="match status" value="1"/>
</dbReference>
<evidence type="ECO:0000259" key="3">
    <source>
        <dbReference type="Pfam" id="PF01551"/>
    </source>
</evidence>
<dbReference type="Proteomes" id="UP000289260">
    <property type="component" value="Chromosome"/>
</dbReference>
<accession>A0A4P6KDA5</accession>
<dbReference type="AlphaFoldDB" id="A0A4P6KDA5"/>
<dbReference type="OrthoDB" id="5496837at2"/>
<dbReference type="InterPro" id="IPR016047">
    <property type="entry name" value="M23ase_b-sheet_dom"/>
</dbReference>
<dbReference type="InterPro" id="IPR011055">
    <property type="entry name" value="Dup_hybrid_motif"/>
</dbReference>
<dbReference type="SUPFAM" id="SSF51261">
    <property type="entry name" value="Duplicated hybrid motif"/>
    <property type="match status" value="1"/>
</dbReference>
<keyword evidence="5" id="KW-1185">Reference proteome</keyword>
<dbReference type="InterPro" id="IPR050570">
    <property type="entry name" value="Cell_wall_metabolism_enzyme"/>
</dbReference>
<dbReference type="Pfam" id="PF01551">
    <property type="entry name" value="Peptidase_M23"/>
    <property type="match status" value="1"/>
</dbReference>
<dbReference type="RefSeq" id="WP_130109415.1">
    <property type="nucleotide sequence ID" value="NZ_CP035806.1"/>
</dbReference>
<keyword evidence="1" id="KW-0732">Signal</keyword>
<feature type="domain" description="M23ase beta-sheet core" evidence="3">
    <location>
        <begin position="90"/>
        <end position="185"/>
    </location>
</feature>
<dbReference type="GO" id="GO:0004222">
    <property type="term" value="F:metalloendopeptidase activity"/>
    <property type="evidence" value="ECO:0007669"/>
    <property type="project" value="TreeGrafter"/>
</dbReference>
<gene>
    <name evidence="4" type="ORF">EVS81_05025</name>
</gene>
<dbReference type="Gene3D" id="2.70.70.10">
    <property type="entry name" value="Glucose Permease (Domain IIA)"/>
    <property type="match status" value="1"/>
</dbReference>
<name>A0A4P6KDA5_9MICO</name>
<feature type="region of interest" description="Disordered" evidence="2">
    <location>
        <begin position="199"/>
        <end position="244"/>
    </location>
</feature>
<proteinExistence type="predicted"/>
<evidence type="ECO:0000256" key="2">
    <source>
        <dbReference type="SAM" id="MobiDB-lite"/>
    </source>
</evidence>
<evidence type="ECO:0000256" key="1">
    <source>
        <dbReference type="ARBA" id="ARBA00022729"/>
    </source>
</evidence>
<dbReference type="PANTHER" id="PTHR21666:SF289">
    <property type="entry name" value="L-ALA--D-GLU ENDOPEPTIDASE"/>
    <property type="match status" value="1"/>
</dbReference>
<dbReference type="KEGG" id="ltr:EVS81_05025"/>
<evidence type="ECO:0000313" key="4">
    <source>
        <dbReference type="EMBL" id="QBE48277.1"/>
    </source>
</evidence>
<sequence>MGMMKVGAGVALMLVAVGPGIGLVGLTVLASPGSEAFCIISGPSTSTGGGEPIAPETPPETASVVFPLPAGTWYRTDQFGWRDFPPSPWHTGVDYAAADGTPIMAVADGIVTVAEFSAGWGGLIVIEHTVGGQTVATAYAHMWQHGIYVSPRQKVKAGHHIGDVGSSGLSTGAHLHFEVRSGGSYAEAIDPEPWLAAQGAIDLGGPDGVNTPAGCTPEEDEAGADDPASAPEADEVVAAREESP</sequence>
<dbReference type="PANTHER" id="PTHR21666">
    <property type="entry name" value="PEPTIDASE-RELATED"/>
    <property type="match status" value="1"/>
</dbReference>
<protein>
    <submittedName>
        <fullName evidence="4">M23 family metallopeptidase</fullName>
    </submittedName>
</protein>
<organism evidence="4 5">
    <name type="scientific">Leucobacter triazinivorans</name>
    <dbReference type="NCBI Taxonomy" id="1784719"/>
    <lineage>
        <taxon>Bacteria</taxon>
        <taxon>Bacillati</taxon>
        <taxon>Actinomycetota</taxon>
        <taxon>Actinomycetes</taxon>
        <taxon>Micrococcales</taxon>
        <taxon>Microbacteriaceae</taxon>
        <taxon>Leucobacter</taxon>
    </lineage>
</organism>
<evidence type="ECO:0000313" key="5">
    <source>
        <dbReference type="Proteomes" id="UP000289260"/>
    </source>
</evidence>